<proteinExistence type="predicted"/>
<gene>
    <name evidence="1" type="ORF">YA0853_02980</name>
</gene>
<organism evidence="1 2">
    <name type="scientific">Pseudomonas rhodesiae</name>
    <dbReference type="NCBI Taxonomy" id="76760"/>
    <lineage>
        <taxon>Bacteria</taxon>
        <taxon>Pseudomonadati</taxon>
        <taxon>Pseudomonadota</taxon>
        <taxon>Gammaproteobacteria</taxon>
        <taxon>Pseudomonadales</taxon>
        <taxon>Pseudomonadaceae</taxon>
        <taxon>Pseudomonas</taxon>
    </lineage>
</organism>
<dbReference type="RefSeq" id="WP_034095385.1">
    <property type="nucleotide sequence ID" value="NZ_BQHF01000024.1"/>
</dbReference>
<evidence type="ECO:0000313" key="2">
    <source>
        <dbReference type="Proteomes" id="UP000645865"/>
    </source>
</evidence>
<dbReference type="AlphaFoldDB" id="A0A8I1JD13"/>
<protein>
    <submittedName>
        <fullName evidence="1">Uncharacterized protein</fullName>
    </submittedName>
</protein>
<dbReference type="Proteomes" id="UP000645865">
    <property type="component" value="Unassembled WGS sequence"/>
</dbReference>
<name>A0A8I1JD13_9PSED</name>
<reference evidence="1" key="1">
    <citation type="submission" date="2020-12" db="EMBL/GenBank/DDBJ databases">
        <title>Comparative genomic insights into the epidemiology and virulence of plant pathogenic Pseudomonads from Turkey.</title>
        <authorList>
            <person name="Dillon M."/>
            <person name="Ruiz-Bedoya T."/>
            <person name="Bendalovic-Torma C."/>
            <person name="Guttman K.M."/>
            <person name="Kwak H."/>
            <person name="Middleton M.A."/>
            <person name="Wang P.W."/>
            <person name="Horuz S."/>
            <person name="Aysan Y."/>
            <person name="Guttman D.S."/>
        </authorList>
    </citation>
    <scope>NUCLEOTIDE SEQUENCE</scope>
    <source>
        <strain evidence="1">S5_IA_3a</strain>
    </source>
</reference>
<accession>A0A8I1JD13</accession>
<comment type="caution">
    <text evidence="1">The sequence shown here is derived from an EMBL/GenBank/DDBJ whole genome shotgun (WGS) entry which is preliminary data.</text>
</comment>
<evidence type="ECO:0000313" key="1">
    <source>
        <dbReference type="EMBL" id="MBI6622626.1"/>
    </source>
</evidence>
<dbReference type="EMBL" id="JAEILH010000006">
    <property type="protein sequence ID" value="MBI6622626.1"/>
    <property type="molecule type" value="Genomic_DNA"/>
</dbReference>
<sequence>MNVEINPMRARPLHPSRVDSDAIHALALWLKENSARQVRQPDLRSVLSERYPQGLFSEDEVHALCELMHSTLTPIQASSL</sequence>